<feature type="region of interest" description="Disordered" evidence="1">
    <location>
        <begin position="56"/>
        <end position="147"/>
    </location>
</feature>
<dbReference type="AlphaFoldDB" id="A0A9Q1EDE5"/>
<accession>A0A9Q1EDE5</accession>
<proteinExistence type="predicted"/>
<reference evidence="3" key="1">
    <citation type="journal article" date="2023" name="Science">
        <title>Genome structures resolve the early diversification of teleost fishes.</title>
        <authorList>
            <person name="Parey E."/>
            <person name="Louis A."/>
            <person name="Montfort J."/>
            <person name="Bouchez O."/>
            <person name="Roques C."/>
            <person name="Iampietro C."/>
            <person name="Lluch J."/>
            <person name="Castinel A."/>
            <person name="Donnadieu C."/>
            <person name="Desvignes T."/>
            <person name="Floi Bucao C."/>
            <person name="Jouanno E."/>
            <person name="Wen M."/>
            <person name="Mejri S."/>
            <person name="Dirks R."/>
            <person name="Jansen H."/>
            <person name="Henkel C."/>
            <person name="Chen W.J."/>
            <person name="Zahm M."/>
            <person name="Cabau C."/>
            <person name="Klopp C."/>
            <person name="Thompson A.W."/>
            <person name="Robinson-Rechavi M."/>
            <person name="Braasch I."/>
            <person name="Lecointre G."/>
            <person name="Bobe J."/>
            <person name="Postlethwait J.H."/>
            <person name="Berthelot C."/>
            <person name="Roest Crollius H."/>
            <person name="Guiguen Y."/>
        </authorList>
    </citation>
    <scope>NUCLEOTIDE SEQUENCE</scope>
    <source>
        <strain evidence="3">WJC10195</strain>
    </source>
</reference>
<feature type="chain" id="PRO_5040343704" description="Secreted protein" evidence="2">
    <location>
        <begin position="20"/>
        <end position="147"/>
    </location>
</feature>
<organism evidence="3 4">
    <name type="scientific">Synaphobranchus kaupii</name>
    <name type="common">Kaup's arrowtooth eel</name>
    <dbReference type="NCBI Taxonomy" id="118154"/>
    <lineage>
        <taxon>Eukaryota</taxon>
        <taxon>Metazoa</taxon>
        <taxon>Chordata</taxon>
        <taxon>Craniata</taxon>
        <taxon>Vertebrata</taxon>
        <taxon>Euteleostomi</taxon>
        <taxon>Actinopterygii</taxon>
        <taxon>Neopterygii</taxon>
        <taxon>Teleostei</taxon>
        <taxon>Anguilliformes</taxon>
        <taxon>Synaphobranchidae</taxon>
        <taxon>Synaphobranchus</taxon>
    </lineage>
</organism>
<protein>
    <recommendedName>
        <fullName evidence="5">Secreted protein</fullName>
    </recommendedName>
</protein>
<evidence type="ECO:0008006" key="5">
    <source>
        <dbReference type="Google" id="ProtNLM"/>
    </source>
</evidence>
<evidence type="ECO:0000256" key="1">
    <source>
        <dbReference type="SAM" id="MobiDB-lite"/>
    </source>
</evidence>
<sequence>MFCYRLSSVLFCGRWSLLAGVFSCGGAGAAWRGPHGDAAVNNLPFYPPEHLRARFPQRVSTTEPQDSASSPELRRPPLARQTTEYARKASLNVSAPLQPARYEGRGYRRPPPKAGGMKREFGSNEGAHATARDQSECRTEPDSARIL</sequence>
<feature type="compositionally biased region" description="Polar residues" evidence="1">
    <location>
        <begin position="58"/>
        <end position="70"/>
    </location>
</feature>
<comment type="caution">
    <text evidence="3">The sequence shown here is derived from an EMBL/GenBank/DDBJ whole genome shotgun (WGS) entry which is preliminary data.</text>
</comment>
<keyword evidence="4" id="KW-1185">Reference proteome</keyword>
<name>A0A9Q1EDE5_SYNKA</name>
<feature type="signal peptide" evidence="2">
    <location>
        <begin position="1"/>
        <end position="19"/>
    </location>
</feature>
<keyword evidence="2" id="KW-0732">Signal</keyword>
<dbReference type="EMBL" id="JAINUF010000019">
    <property type="protein sequence ID" value="KAJ8336755.1"/>
    <property type="molecule type" value="Genomic_DNA"/>
</dbReference>
<dbReference type="Proteomes" id="UP001152622">
    <property type="component" value="Chromosome 19"/>
</dbReference>
<feature type="compositionally biased region" description="Basic and acidic residues" evidence="1">
    <location>
        <begin position="130"/>
        <end position="147"/>
    </location>
</feature>
<evidence type="ECO:0000313" key="4">
    <source>
        <dbReference type="Proteomes" id="UP001152622"/>
    </source>
</evidence>
<evidence type="ECO:0000256" key="2">
    <source>
        <dbReference type="SAM" id="SignalP"/>
    </source>
</evidence>
<evidence type="ECO:0000313" key="3">
    <source>
        <dbReference type="EMBL" id="KAJ8336755.1"/>
    </source>
</evidence>
<gene>
    <name evidence="3" type="ORF">SKAU_G00379750</name>
</gene>